<dbReference type="AlphaFoldDB" id="A0A164QGX9"/>
<organism evidence="1 2">
    <name type="scientific">Daphnia magna</name>
    <dbReference type="NCBI Taxonomy" id="35525"/>
    <lineage>
        <taxon>Eukaryota</taxon>
        <taxon>Metazoa</taxon>
        <taxon>Ecdysozoa</taxon>
        <taxon>Arthropoda</taxon>
        <taxon>Crustacea</taxon>
        <taxon>Branchiopoda</taxon>
        <taxon>Diplostraca</taxon>
        <taxon>Cladocera</taxon>
        <taxon>Anomopoda</taxon>
        <taxon>Daphniidae</taxon>
        <taxon>Daphnia</taxon>
    </lineage>
</organism>
<keyword evidence="2" id="KW-1185">Reference proteome</keyword>
<gene>
    <name evidence="1" type="ORF">APZ42_028477</name>
</gene>
<dbReference type="EMBL" id="LRGB01002414">
    <property type="protein sequence ID" value="KZS07743.1"/>
    <property type="molecule type" value="Genomic_DNA"/>
</dbReference>
<accession>A0A164QGX9</accession>
<protein>
    <submittedName>
        <fullName evidence="1">Uncharacterized protein</fullName>
    </submittedName>
</protein>
<comment type="caution">
    <text evidence="1">The sequence shown here is derived from an EMBL/GenBank/DDBJ whole genome shotgun (WGS) entry which is preliminary data.</text>
</comment>
<reference evidence="1 2" key="1">
    <citation type="submission" date="2016-03" db="EMBL/GenBank/DDBJ databases">
        <title>EvidentialGene: Evidence-directed Construction of Genes on Genomes.</title>
        <authorList>
            <person name="Gilbert D.G."/>
            <person name="Choi J.-H."/>
            <person name="Mockaitis K."/>
            <person name="Colbourne J."/>
            <person name="Pfrender M."/>
        </authorList>
    </citation>
    <scope>NUCLEOTIDE SEQUENCE [LARGE SCALE GENOMIC DNA]</scope>
    <source>
        <strain evidence="1 2">Xinb3</strain>
        <tissue evidence="1">Complete organism</tissue>
    </source>
</reference>
<name>A0A164QGX9_9CRUS</name>
<evidence type="ECO:0000313" key="2">
    <source>
        <dbReference type="Proteomes" id="UP000076858"/>
    </source>
</evidence>
<proteinExistence type="predicted"/>
<evidence type="ECO:0000313" key="1">
    <source>
        <dbReference type="EMBL" id="KZS07743.1"/>
    </source>
</evidence>
<sequence>MIEFWFHQWPPCHSAQTILFTFSFMFNKTNLPFLCSQHTRTATCLPIRIHTHTHTPPKTEEDNLFSLNTHTKR</sequence>
<dbReference type="Proteomes" id="UP000076858">
    <property type="component" value="Unassembled WGS sequence"/>
</dbReference>